<evidence type="ECO:0000256" key="1">
    <source>
        <dbReference type="SAM" id="MobiDB-lite"/>
    </source>
</evidence>
<organism evidence="2 3">
    <name type="scientific">Panicum miliaceum</name>
    <name type="common">Proso millet</name>
    <name type="synonym">Broomcorn millet</name>
    <dbReference type="NCBI Taxonomy" id="4540"/>
    <lineage>
        <taxon>Eukaryota</taxon>
        <taxon>Viridiplantae</taxon>
        <taxon>Streptophyta</taxon>
        <taxon>Embryophyta</taxon>
        <taxon>Tracheophyta</taxon>
        <taxon>Spermatophyta</taxon>
        <taxon>Magnoliopsida</taxon>
        <taxon>Liliopsida</taxon>
        <taxon>Poales</taxon>
        <taxon>Poaceae</taxon>
        <taxon>PACMAD clade</taxon>
        <taxon>Panicoideae</taxon>
        <taxon>Panicodae</taxon>
        <taxon>Paniceae</taxon>
        <taxon>Panicinae</taxon>
        <taxon>Panicum</taxon>
        <taxon>Panicum sect. Panicum</taxon>
    </lineage>
</organism>
<gene>
    <name evidence="2" type="ORF">C2845_PM01G25740</name>
</gene>
<protein>
    <submittedName>
        <fullName evidence="2">Glutathione S-transferase T2-like</fullName>
    </submittedName>
</protein>
<evidence type="ECO:0000313" key="3">
    <source>
        <dbReference type="Proteomes" id="UP000275267"/>
    </source>
</evidence>
<dbReference type="Proteomes" id="UP000275267">
    <property type="component" value="Unassembled WGS sequence"/>
</dbReference>
<feature type="region of interest" description="Disordered" evidence="1">
    <location>
        <begin position="1"/>
        <end position="40"/>
    </location>
</feature>
<dbReference type="EMBL" id="PQIB02000001">
    <property type="protein sequence ID" value="RLN40125.1"/>
    <property type="molecule type" value="Genomic_DNA"/>
</dbReference>
<comment type="caution">
    <text evidence="2">The sequence shown here is derived from an EMBL/GenBank/DDBJ whole genome shotgun (WGS) entry which is preliminary data.</text>
</comment>
<accession>A0A3L6TKT5</accession>
<dbReference type="GO" id="GO:0016740">
    <property type="term" value="F:transferase activity"/>
    <property type="evidence" value="ECO:0007669"/>
    <property type="project" value="UniProtKB-KW"/>
</dbReference>
<name>A0A3L6TKT5_PANMI</name>
<dbReference type="OrthoDB" id="693910at2759"/>
<dbReference type="PANTHER" id="PTHR45224:SF10">
    <property type="entry name" value="OS09G0317700 PROTEIN"/>
    <property type="match status" value="1"/>
</dbReference>
<reference evidence="3" key="1">
    <citation type="journal article" date="2019" name="Nat. Commun.">
        <title>The genome of broomcorn millet.</title>
        <authorList>
            <person name="Zou C."/>
            <person name="Miki D."/>
            <person name="Li D."/>
            <person name="Tang Q."/>
            <person name="Xiao L."/>
            <person name="Rajput S."/>
            <person name="Deng P."/>
            <person name="Jia W."/>
            <person name="Huang R."/>
            <person name="Zhang M."/>
            <person name="Sun Y."/>
            <person name="Hu J."/>
            <person name="Fu X."/>
            <person name="Schnable P.S."/>
            <person name="Li F."/>
            <person name="Zhang H."/>
            <person name="Feng B."/>
            <person name="Zhu X."/>
            <person name="Liu R."/>
            <person name="Schnable J.C."/>
            <person name="Zhu J.-K."/>
            <person name="Zhang H."/>
        </authorList>
    </citation>
    <scope>NUCLEOTIDE SEQUENCE [LARGE SCALE GENOMIC DNA]</scope>
</reference>
<feature type="compositionally biased region" description="Acidic residues" evidence="1">
    <location>
        <begin position="16"/>
        <end position="32"/>
    </location>
</feature>
<evidence type="ECO:0000313" key="2">
    <source>
        <dbReference type="EMBL" id="RLN40125.1"/>
    </source>
</evidence>
<keyword evidence="3" id="KW-1185">Reference proteome</keyword>
<dbReference type="PANTHER" id="PTHR45224">
    <property type="entry name" value="OS01G0527900 PROTEIN-RELATED"/>
    <property type="match status" value="1"/>
</dbReference>
<proteinExistence type="predicted"/>
<dbReference type="AlphaFoldDB" id="A0A3L6TKT5"/>
<sequence>MTASSSVAPEVAADGHEDDDVEEEENNEEDENNQGRRLSWTEADNIRLKLVRDQPKWTRNYCKGKKKKNDPIDLEIAGEARPMGTKTAKAKAGMPDSYLSHDDIQMYYDIQALRASTVEKTADVQLRLSREKLEAAQTREMTSIAKMYIDLLMADLSGMTDMQRAEHQRALQYFGDKVYEHSRV</sequence>